<keyword evidence="3 5" id="KW-0717">Septation</keyword>
<keyword evidence="1 5" id="KW-0963">Cytoplasm</keyword>
<evidence type="ECO:0000256" key="4">
    <source>
        <dbReference type="ARBA" id="ARBA00023306"/>
    </source>
</evidence>
<dbReference type="Proteomes" id="UP000604898">
    <property type="component" value="Unassembled WGS sequence"/>
</dbReference>
<comment type="subcellular location">
    <subcellularLocation>
        <location evidence="5 6">Cytoplasm</location>
    </subcellularLocation>
</comment>
<dbReference type="InterPro" id="IPR009809">
    <property type="entry name" value="ZapC"/>
</dbReference>
<dbReference type="InterPro" id="IPR048373">
    <property type="entry name" value="ZapC_N"/>
</dbReference>
<evidence type="ECO:0000256" key="2">
    <source>
        <dbReference type="ARBA" id="ARBA00022618"/>
    </source>
</evidence>
<dbReference type="PIRSF" id="PIRSF010252">
    <property type="entry name" value="ZapC"/>
    <property type="match status" value="1"/>
</dbReference>
<comment type="caution">
    <text evidence="9">The sequence shown here is derived from an EMBL/GenBank/DDBJ whole genome shotgun (WGS) entry which is preliminary data.</text>
</comment>
<comment type="similarity">
    <text evidence="5 6">Belongs to the ZapC family.</text>
</comment>
<dbReference type="GO" id="GO:0051301">
    <property type="term" value="P:cell division"/>
    <property type="evidence" value="ECO:0007669"/>
    <property type="project" value="UniProtKB-KW"/>
</dbReference>
<proteinExistence type="inferred from homology"/>
<dbReference type="Pfam" id="PF07126">
    <property type="entry name" value="ZapC_C"/>
    <property type="match status" value="1"/>
</dbReference>
<evidence type="ECO:0000313" key="10">
    <source>
        <dbReference type="Proteomes" id="UP000604898"/>
    </source>
</evidence>
<dbReference type="InterPro" id="IPR048372">
    <property type="entry name" value="ZapC_C"/>
</dbReference>
<evidence type="ECO:0000256" key="1">
    <source>
        <dbReference type="ARBA" id="ARBA00022490"/>
    </source>
</evidence>
<keyword evidence="2 5" id="KW-0132">Cell division</keyword>
<name>A0ABS1SYX8_9GAMM</name>
<feature type="domain" description="Cell-division protein ZapC C-terminal" evidence="7">
    <location>
        <begin position="91"/>
        <end position="170"/>
    </location>
</feature>
<evidence type="ECO:0000256" key="5">
    <source>
        <dbReference type="HAMAP-Rule" id="MF_00906"/>
    </source>
</evidence>
<evidence type="ECO:0000313" key="9">
    <source>
        <dbReference type="EMBL" id="MBL4913758.1"/>
    </source>
</evidence>
<gene>
    <name evidence="5" type="primary">zapC</name>
    <name evidence="9" type="ORF">JMA39_11535</name>
</gene>
<evidence type="ECO:0000256" key="3">
    <source>
        <dbReference type="ARBA" id="ARBA00023210"/>
    </source>
</evidence>
<comment type="subunit">
    <text evidence="5">Interacts directly with FtsZ.</text>
</comment>
<feature type="domain" description="Cell-division protein ZapC N-terminal" evidence="8">
    <location>
        <begin position="3"/>
        <end position="90"/>
    </location>
</feature>
<keyword evidence="4 5" id="KW-0131">Cell cycle</keyword>
<comment type="function">
    <text evidence="5 6">Contributes to the efficiency of the cell division process by stabilizing the polymeric form of the cell division protein FtsZ. Acts by promoting interactions between FtsZ protofilaments and suppressing the GTPase activity of FtsZ.</text>
</comment>
<dbReference type="RefSeq" id="WP_202722022.1">
    <property type="nucleotide sequence ID" value="NZ_BPEX01000039.1"/>
</dbReference>
<protein>
    <recommendedName>
        <fullName evidence="5 6">Cell division protein ZapC</fullName>
    </recommendedName>
</protein>
<organism evidence="9 10">
    <name type="scientific">Shewanella schlegeliana</name>
    <dbReference type="NCBI Taxonomy" id="190308"/>
    <lineage>
        <taxon>Bacteria</taxon>
        <taxon>Pseudomonadati</taxon>
        <taxon>Pseudomonadota</taxon>
        <taxon>Gammaproteobacteria</taxon>
        <taxon>Alteromonadales</taxon>
        <taxon>Shewanellaceae</taxon>
        <taxon>Shewanella</taxon>
    </lineage>
</organism>
<dbReference type="EMBL" id="JAESVD010000006">
    <property type="protein sequence ID" value="MBL4913758.1"/>
    <property type="molecule type" value="Genomic_DNA"/>
</dbReference>
<evidence type="ECO:0000256" key="6">
    <source>
        <dbReference type="PIRNR" id="PIRNR010252"/>
    </source>
</evidence>
<dbReference type="HAMAP" id="MF_00906">
    <property type="entry name" value="ZapC"/>
    <property type="match status" value="1"/>
</dbReference>
<accession>A0ABS1SYX8</accession>
<sequence>MLLMPKRDWQWGYNETYGVLSVSLGDDMEFLSPYKLKSLIPDAKETMEFSVEHAKFYIDLVDRLSKTLSLNDALIVQIALNATVAHFLLKPQMPKSWFFKTSNQCVYSEVGKLFQLTTSEHTVLAMVIESGLQASLVMIMSTECRLTDSKSLKQFETIKVMHDRLAPLSVQTQQQFHAA</sequence>
<keyword evidence="10" id="KW-1185">Reference proteome</keyword>
<evidence type="ECO:0000259" key="8">
    <source>
        <dbReference type="Pfam" id="PF21083"/>
    </source>
</evidence>
<dbReference type="Pfam" id="PF21083">
    <property type="entry name" value="ZapC_N"/>
    <property type="match status" value="1"/>
</dbReference>
<evidence type="ECO:0000259" key="7">
    <source>
        <dbReference type="Pfam" id="PF07126"/>
    </source>
</evidence>
<reference evidence="9 10" key="1">
    <citation type="submission" date="2021-01" db="EMBL/GenBank/DDBJ databases">
        <title>Genome sequence of Shewanella schlegeliana JCM 11561.</title>
        <authorList>
            <person name="Zhang H."/>
            <person name="Li C."/>
        </authorList>
    </citation>
    <scope>NUCLEOTIDE SEQUENCE [LARGE SCALE GENOMIC DNA]</scope>
    <source>
        <strain evidence="9 10">JCM 11561</strain>
    </source>
</reference>